<organism evidence="2">
    <name type="scientific">Bradyrhizobium diazoefficiens</name>
    <dbReference type="NCBI Taxonomy" id="1355477"/>
    <lineage>
        <taxon>Bacteria</taxon>
        <taxon>Pseudomonadati</taxon>
        <taxon>Pseudomonadota</taxon>
        <taxon>Alphaproteobacteria</taxon>
        <taxon>Hyphomicrobiales</taxon>
        <taxon>Nitrobacteraceae</taxon>
        <taxon>Bradyrhizobium</taxon>
    </lineage>
</organism>
<reference evidence="2" key="3">
    <citation type="submission" date="2020-05" db="EMBL/GenBank/DDBJ databases">
        <title>Complete genome sequence of Bradyrhizobium diazoefficiens XF4 isolated from soybean nodule.</title>
        <authorList>
            <person name="Noda R."/>
            <person name="Kakizaki K."/>
            <person name="Minamisawa K."/>
        </authorList>
    </citation>
    <scope>NUCLEOTIDE SEQUENCE</scope>
    <source>
        <strain evidence="2">XF4</strain>
    </source>
</reference>
<dbReference type="EMBL" id="AP023099">
    <property type="protein sequence ID" value="BCE91903.1"/>
    <property type="molecule type" value="Genomic_DNA"/>
</dbReference>
<reference evidence="3" key="2">
    <citation type="submission" date="2020-05" db="EMBL/GenBank/DDBJ databases">
        <title>Complete genome sequence of Bradyrhizobium diazoefficiens XF10 isolated from soybean nodule.</title>
        <authorList>
            <person name="Noda R."/>
            <person name="Kakizaki K."/>
            <person name="Minamisawa K."/>
        </authorList>
    </citation>
    <scope>NUCLEOTIDE SEQUENCE</scope>
    <source>
        <strain evidence="3">XF10</strain>
    </source>
</reference>
<sequence length="49" mass="5300">MRLAHGELQAALVGRREDQVDVVGHQAIGPDLHATPPDLFSEKVAIDLL</sequence>
<protein>
    <submittedName>
        <fullName evidence="2">Uncharacterized protein</fullName>
    </submittedName>
</protein>
<evidence type="ECO:0000313" key="1">
    <source>
        <dbReference type="EMBL" id="BCE22122.1"/>
    </source>
</evidence>
<name>A0A809Z9R6_9BRAD</name>
<proteinExistence type="predicted"/>
<evidence type="ECO:0000313" key="3">
    <source>
        <dbReference type="EMBL" id="BCE91903.1"/>
    </source>
</evidence>
<gene>
    <name evidence="3" type="ORF">XF10B_47010</name>
    <name evidence="1" type="ORF">XF1B_48030</name>
    <name evidence="2" type="ORF">XF4B_47360</name>
</gene>
<evidence type="ECO:0000313" key="2">
    <source>
        <dbReference type="EMBL" id="BCE48387.1"/>
    </source>
</evidence>
<dbReference type="EMBL" id="AP023091">
    <property type="protein sequence ID" value="BCE22122.1"/>
    <property type="molecule type" value="Genomic_DNA"/>
</dbReference>
<accession>A0A809Z9R6</accession>
<dbReference type="EMBL" id="AP023094">
    <property type="protein sequence ID" value="BCE48387.1"/>
    <property type="molecule type" value="Genomic_DNA"/>
</dbReference>
<dbReference type="AlphaFoldDB" id="A0A809Z9R6"/>
<reference evidence="1" key="1">
    <citation type="submission" date="2020-05" db="EMBL/GenBank/DDBJ databases">
        <title>Complete genome sequence of Bradyrhizobium diazoefficiens XF1 isolated from soybean nodule.</title>
        <authorList>
            <person name="Noda R."/>
            <person name="Kakizaki K."/>
            <person name="Minamisawa K."/>
        </authorList>
    </citation>
    <scope>NUCLEOTIDE SEQUENCE</scope>
    <source>
        <strain evidence="1">XF1</strain>
    </source>
</reference>